<evidence type="ECO:0000313" key="4">
    <source>
        <dbReference type="Proteomes" id="UP000195573"/>
    </source>
</evidence>
<feature type="region of interest" description="Disordered" evidence="1">
    <location>
        <begin position="167"/>
        <end position="191"/>
    </location>
</feature>
<evidence type="ECO:0000313" key="3">
    <source>
        <dbReference type="EMBL" id="ART77463.1"/>
    </source>
</evidence>
<name>A0ABM6KLS9_9BACI</name>
<evidence type="ECO:0008006" key="5">
    <source>
        <dbReference type="Google" id="ProtNLM"/>
    </source>
</evidence>
<feature type="compositionally biased region" description="Basic and acidic residues" evidence="1">
    <location>
        <begin position="1"/>
        <end position="12"/>
    </location>
</feature>
<evidence type="ECO:0000256" key="1">
    <source>
        <dbReference type="SAM" id="MobiDB-lite"/>
    </source>
</evidence>
<keyword evidence="2" id="KW-0812">Transmembrane</keyword>
<feature type="compositionally biased region" description="Basic and acidic residues" evidence="1">
    <location>
        <begin position="83"/>
        <end position="112"/>
    </location>
</feature>
<gene>
    <name evidence="3" type="ORF">B4U37_16020</name>
</gene>
<keyword evidence="2" id="KW-0472">Membrane</keyword>
<keyword evidence="4" id="KW-1185">Reference proteome</keyword>
<protein>
    <recommendedName>
        <fullName evidence="5">SPOR domain-containing protein</fullName>
    </recommendedName>
</protein>
<accession>A0ABM6KLS9</accession>
<organism evidence="3 4">
    <name type="scientific">Sutcliffiella horikoshii</name>
    <dbReference type="NCBI Taxonomy" id="79883"/>
    <lineage>
        <taxon>Bacteria</taxon>
        <taxon>Bacillati</taxon>
        <taxon>Bacillota</taxon>
        <taxon>Bacilli</taxon>
        <taxon>Bacillales</taxon>
        <taxon>Bacillaceae</taxon>
        <taxon>Sutcliffiella</taxon>
    </lineage>
</organism>
<feature type="transmembrane region" description="Helical" evidence="2">
    <location>
        <begin position="136"/>
        <end position="158"/>
    </location>
</feature>
<keyword evidence="2" id="KW-1133">Transmembrane helix</keyword>
<feature type="region of interest" description="Disordered" evidence="1">
    <location>
        <begin position="72"/>
        <end position="124"/>
    </location>
</feature>
<proteinExistence type="predicted"/>
<dbReference type="EMBL" id="CP020880">
    <property type="protein sequence ID" value="ART77463.1"/>
    <property type="molecule type" value="Genomic_DNA"/>
</dbReference>
<dbReference type="Proteomes" id="UP000195573">
    <property type="component" value="Chromosome"/>
</dbReference>
<feature type="compositionally biased region" description="Basic and acidic residues" evidence="1">
    <location>
        <begin position="35"/>
        <end position="49"/>
    </location>
</feature>
<reference evidence="3 4" key="1">
    <citation type="submission" date="2017-04" db="EMBL/GenBank/DDBJ databases">
        <title>Complete Genome Sequence of the Bacillus horikoshii 20a strain from Cuatro Cienegas, Coahuila, Mexico.</title>
        <authorList>
            <person name="Zarza E."/>
            <person name="Alcaraz L.D."/>
            <person name="Aguilar-Salinas B."/>
            <person name="Islas A."/>
            <person name="Olmedo-Alvarez G."/>
        </authorList>
    </citation>
    <scope>NUCLEOTIDE SEQUENCE [LARGE SCALE GENOMIC DNA]</scope>
    <source>
        <strain evidence="3 4">20a</strain>
    </source>
</reference>
<evidence type="ECO:0000256" key="2">
    <source>
        <dbReference type="SAM" id="Phobius"/>
    </source>
</evidence>
<sequence>MYPEVGKVDNHQLKIKINGKESSYGHGKKKKKNRKESVQPHQKEIPVKEDLKEEELPIIIVDESAAAAEKKEEEFEWVLPEETPEKTKSSKDTSTKPSYIEDLRQMNKEKGKSSKVRPAPFGKKKKLVPPSFSKQLLVSIGMAIGIGTCLGFLILGVMNMSESPVNPSVPAATPATTETTDTQETPAPVKGDGTATIPAQSISVLQAGAFTTKDGANAEMDRLKAAGFPAVAVGSEPTFVLMAVGHSVDGMKQIATGVQAKGFEPFAKELTLSEKTIDSLTEQDTLLLQEGQVLYSQLTVATAQLLQGSSLDSATVESLNASFEKVAAIKEADLTDATKGWKTSLAGAFEDIKAYQESNSAETLWNAQQKLLDATAFLY</sequence>
<feature type="compositionally biased region" description="Low complexity" evidence="1">
    <location>
        <begin position="170"/>
        <end position="188"/>
    </location>
</feature>
<feature type="region of interest" description="Disordered" evidence="1">
    <location>
        <begin position="1"/>
        <end position="49"/>
    </location>
</feature>